<evidence type="ECO:0000256" key="1">
    <source>
        <dbReference type="ARBA" id="ARBA00009080"/>
    </source>
</evidence>
<feature type="domain" description="6-phosphogluconate dehydrogenase NADP-binding" evidence="4">
    <location>
        <begin position="2"/>
        <end position="161"/>
    </location>
</feature>
<organism evidence="6 7">
    <name type="scientific">Nocardia fusca</name>
    <dbReference type="NCBI Taxonomy" id="941183"/>
    <lineage>
        <taxon>Bacteria</taxon>
        <taxon>Bacillati</taxon>
        <taxon>Actinomycetota</taxon>
        <taxon>Actinomycetes</taxon>
        <taxon>Mycobacteriales</taxon>
        <taxon>Nocardiaceae</taxon>
        <taxon>Nocardia</taxon>
    </lineage>
</organism>
<gene>
    <name evidence="6" type="ORF">AB0H72_18465</name>
</gene>
<dbReference type="SUPFAM" id="SSF48179">
    <property type="entry name" value="6-phosphogluconate dehydrogenase C-terminal domain-like"/>
    <property type="match status" value="1"/>
</dbReference>
<dbReference type="RefSeq" id="WP_357980019.1">
    <property type="nucleotide sequence ID" value="NZ_JBFAIH010000010.1"/>
</dbReference>
<dbReference type="InterPro" id="IPR006115">
    <property type="entry name" value="6PGDH_NADP-bd"/>
</dbReference>
<evidence type="ECO:0000259" key="5">
    <source>
        <dbReference type="Pfam" id="PF14833"/>
    </source>
</evidence>
<feature type="domain" description="3-hydroxyisobutyrate dehydrogenase-like NAD-binding" evidence="5">
    <location>
        <begin position="164"/>
        <end position="284"/>
    </location>
</feature>
<dbReference type="InterPro" id="IPR029154">
    <property type="entry name" value="HIBADH-like_NADP-bd"/>
</dbReference>
<dbReference type="SUPFAM" id="SSF51735">
    <property type="entry name" value="NAD(P)-binding Rossmann-fold domains"/>
    <property type="match status" value="1"/>
</dbReference>
<protein>
    <submittedName>
        <fullName evidence="6">NAD(P)-binding domain-containing protein</fullName>
    </submittedName>
</protein>
<dbReference type="PIRSF" id="PIRSF000103">
    <property type="entry name" value="HIBADH"/>
    <property type="match status" value="1"/>
</dbReference>
<accession>A0ABV3FAR7</accession>
<evidence type="ECO:0000256" key="2">
    <source>
        <dbReference type="ARBA" id="ARBA00023002"/>
    </source>
</evidence>
<dbReference type="PANTHER" id="PTHR43060:SF15">
    <property type="entry name" value="3-HYDROXYISOBUTYRATE DEHYDROGENASE-LIKE 1, MITOCHONDRIAL-RELATED"/>
    <property type="match status" value="1"/>
</dbReference>
<dbReference type="InterPro" id="IPR036291">
    <property type="entry name" value="NAD(P)-bd_dom_sf"/>
</dbReference>
<dbReference type="Proteomes" id="UP001551658">
    <property type="component" value="Unassembled WGS sequence"/>
</dbReference>
<dbReference type="Gene3D" id="3.40.50.720">
    <property type="entry name" value="NAD(P)-binding Rossmann-like Domain"/>
    <property type="match status" value="1"/>
</dbReference>
<dbReference type="PROSITE" id="PS00895">
    <property type="entry name" value="3_HYDROXYISOBUT_DH"/>
    <property type="match status" value="1"/>
</dbReference>
<sequence length="295" mass="29891">MNIGFIGLGVMGAPMAGHLVDAGHNVVVFNRSRAKIEQLELRGAVGATSPAQVGEKADVVITVLPDSPDVDEVLFGAGGVLTALRPGSLVVDCSTIAPESARDFAARLADRDVAFVDAPVSGGEAGAVAGTLAVMMGGEKDAVRRAGEVLDATAATTVHVGPAGAGQLVKAANQMLVAGNIAMVAEAVSLLLRTGVEVDAALTVLNGGLAASKVLEVKAPKMLARDFVPGFRVDLHHKDLKIALSAAEQARIAVPLTGVITQLVQALRSAGDGGLDHGALIKALERLNGMSPDSP</sequence>
<evidence type="ECO:0000256" key="3">
    <source>
        <dbReference type="ARBA" id="ARBA00023027"/>
    </source>
</evidence>
<dbReference type="PANTHER" id="PTHR43060">
    <property type="entry name" value="3-HYDROXYISOBUTYRATE DEHYDROGENASE-LIKE 1, MITOCHONDRIAL-RELATED"/>
    <property type="match status" value="1"/>
</dbReference>
<comment type="caution">
    <text evidence="6">The sequence shown here is derived from an EMBL/GenBank/DDBJ whole genome shotgun (WGS) entry which is preliminary data.</text>
</comment>
<dbReference type="InterPro" id="IPR002204">
    <property type="entry name" value="3-OH-isobutyrate_DH-rel_CS"/>
</dbReference>
<evidence type="ECO:0000259" key="4">
    <source>
        <dbReference type="Pfam" id="PF03446"/>
    </source>
</evidence>
<dbReference type="Gene3D" id="1.10.1040.10">
    <property type="entry name" value="N-(1-d-carboxylethyl)-l-norvaline Dehydrogenase, domain 2"/>
    <property type="match status" value="1"/>
</dbReference>
<keyword evidence="2" id="KW-0560">Oxidoreductase</keyword>
<dbReference type="Pfam" id="PF14833">
    <property type="entry name" value="NAD_binding_11"/>
    <property type="match status" value="1"/>
</dbReference>
<dbReference type="Pfam" id="PF03446">
    <property type="entry name" value="NAD_binding_2"/>
    <property type="match status" value="1"/>
</dbReference>
<reference evidence="6 7" key="1">
    <citation type="submission" date="2024-06" db="EMBL/GenBank/DDBJ databases">
        <title>The Natural Products Discovery Center: Release of the First 8490 Sequenced Strains for Exploring Actinobacteria Biosynthetic Diversity.</title>
        <authorList>
            <person name="Kalkreuter E."/>
            <person name="Kautsar S.A."/>
            <person name="Yang D."/>
            <person name="Bader C.D."/>
            <person name="Teijaro C.N."/>
            <person name="Fluegel L."/>
            <person name="Davis C.M."/>
            <person name="Simpson J.R."/>
            <person name="Lauterbach L."/>
            <person name="Steele A.D."/>
            <person name="Gui C."/>
            <person name="Meng S."/>
            <person name="Li G."/>
            <person name="Viehrig K."/>
            <person name="Ye F."/>
            <person name="Su P."/>
            <person name="Kiefer A.F."/>
            <person name="Nichols A."/>
            <person name="Cepeda A.J."/>
            <person name="Yan W."/>
            <person name="Fan B."/>
            <person name="Jiang Y."/>
            <person name="Adhikari A."/>
            <person name="Zheng C.-J."/>
            <person name="Schuster L."/>
            <person name="Cowan T.M."/>
            <person name="Smanski M.J."/>
            <person name="Chevrette M.G."/>
            <person name="De Carvalho L.P.S."/>
            <person name="Shen B."/>
        </authorList>
    </citation>
    <scope>NUCLEOTIDE SEQUENCE [LARGE SCALE GENOMIC DNA]</scope>
    <source>
        <strain evidence="6 7">NPDC050671</strain>
    </source>
</reference>
<proteinExistence type="inferred from homology"/>
<name>A0ABV3FAR7_9NOCA</name>
<dbReference type="InterPro" id="IPR013328">
    <property type="entry name" value="6PGD_dom2"/>
</dbReference>
<comment type="similarity">
    <text evidence="1">Belongs to the HIBADH-related family.</text>
</comment>
<evidence type="ECO:0000313" key="6">
    <source>
        <dbReference type="EMBL" id="MEV0364678.1"/>
    </source>
</evidence>
<dbReference type="EMBL" id="JBFAIH010000010">
    <property type="protein sequence ID" value="MEV0364678.1"/>
    <property type="molecule type" value="Genomic_DNA"/>
</dbReference>
<keyword evidence="7" id="KW-1185">Reference proteome</keyword>
<evidence type="ECO:0000313" key="7">
    <source>
        <dbReference type="Proteomes" id="UP001551658"/>
    </source>
</evidence>
<keyword evidence="3" id="KW-0520">NAD</keyword>
<dbReference type="InterPro" id="IPR015815">
    <property type="entry name" value="HIBADH-related"/>
</dbReference>
<dbReference type="InterPro" id="IPR008927">
    <property type="entry name" value="6-PGluconate_DH-like_C_sf"/>
</dbReference>